<feature type="chain" id="PRO_5047349556" description="DUF3221 domain-containing protein" evidence="1">
    <location>
        <begin position="20"/>
        <end position="124"/>
    </location>
</feature>
<evidence type="ECO:0008006" key="4">
    <source>
        <dbReference type="Google" id="ProtNLM"/>
    </source>
</evidence>
<accession>A0ABX9KIE5</accession>
<proteinExistence type="predicted"/>
<evidence type="ECO:0000256" key="1">
    <source>
        <dbReference type="SAM" id="SignalP"/>
    </source>
</evidence>
<evidence type="ECO:0000313" key="3">
    <source>
        <dbReference type="Proteomes" id="UP000263486"/>
    </source>
</evidence>
<name>A0ABX9KIE5_9FUSO</name>
<gene>
    <name evidence="2" type="ORF">DYH56_04560</name>
</gene>
<dbReference type="EMBL" id="QUAJ01000006">
    <property type="protein sequence ID" value="REI41999.1"/>
    <property type="molecule type" value="Genomic_DNA"/>
</dbReference>
<reference evidence="2 3" key="1">
    <citation type="submission" date="2018-08" db="EMBL/GenBank/DDBJ databases">
        <title>Draft genome sequence of Psychrilyobacter sp. strain SD5 isolated from Black Sea water.</title>
        <authorList>
            <person name="Yadav S."/>
            <person name="Villanueva L."/>
            <person name="Damste J.S.S."/>
        </authorList>
    </citation>
    <scope>NUCLEOTIDE SEQUENCE [LARGE SCALE GENOMIC DNA]</scope>
    <source>
        <strain evidence="2 3">SD5</strain>
    </source>
</reference>
<keyword evidence="1" id="KW-0732">Signal</keyword>
<evidence type="ECO:0000313" key="2">
    <source>
        <dbReference type="EMBL" id="REI41999.1"/>
    </source>
</evidence>
<dbReference type="RefSeq" id="WP_114641683.1">
    <property type="nucleotide sequence ID" value="NZ_JAACIO010000007.1"/>
</dbReference>
<organism evidence="2 3">
    <name type="scientific">Psychrilyobacter piezotolerans</name>
    <dbReference type="NCBI Taxonomy" id="2293438"/>
    <lineage>
        <taxon>Bacteria</taxon>
        <taxon>Fusobacteriati</taxon>
        <taxon>Fusobacteriota</taxon>
        <taxon>Fusobacteriia</taxon>
        <taxon>Fusobacteriales</taxon>
        <taxon>Fusobacteriaceae</taxon>
        <taxon>Psychrilyobacter</taxon>
    </lineage>
</organism>
<feature type="signal peptide" evidence="1">
    <location>
        <begin position="1"/>
        <end position="19"/>
    </location>
</feature>
<comment type="caution">
    <text evidence="2">The sequence shown here is derived from an EMBL/GenBank/DDBJ whole genome shotgun (WGS) entry which is preliminary data.</text>
</comment>
<dbReference type="Proteomes" id="UP000263486">
    <property type="component" value="Unassembled WGS sequence"/>
</dbReference>
<keyword evidence="3" id="KW-1185">Reference proteome</keyword>
<sequence length="124" mass="14409">MKKIVFLFFILSFMSFSSFTPFNHKKYNFTLEKISLLNIDLSETIGGRKYFEGVVKNNTDKKILKAEVTVMFKDKDTPYSVVGKMNFYNLKPKESSTFSGQSVYVNNIQGEDFRVKLSEIIMEK</sequence>
<protein>
    <recommendedName>
        <fullName evidence="4">DUF3221 domain-containing protein</fullName>
    </recommendedName>
</protein>